<dbReference type="InterPro" id="IPR001882">
    <property type="entry name" value="Biotin_BS"/>
</dbReference>
<evidence type="ECO:0000256" key="4">
    <source>
        <dbReference type="ARBA" id="ARBA00022516"/>
    </source>
</evidence>
<keyword evidence="12" id="KW-1185">Reference proteome</keyword>
<dbReference type="PROSITE" id="PS00188">
    <property type="entry name" value="BIOTIN"/>
    <property type="match status" value="1"/>
</dbReference>
<dbReference type="InterPro" id="IPR011053">
    <property type="entry name" value="Single_hybrid_motif"/>
</dbReference>
<comment type="function">
    <text evidence="1 9">This protein is a component of the acetyl coenzyme A carboxylase complex; first, biotin carboxylase catalyzes the carboxylation of the carrier protein and then the transcarboxylase transfers the carboxyl group to form malonyl-CoA.</text>
</comment>
<comment type="caution">
    <text evidence="11">The sequence shown here is derived from an EMBL/GenBank/DDBJ whole genome shotgun (WGS) entry which is preliminary data.</text>
</comment>
<dbReference type="Pfam" id="PF00364">
    <property type="entry name" value="Biotin_lipoyl"/>
    <property type="match status" value="1"/>
</dbReference>
<evidence type="ECO:0000259" key="10">
    <source>
        <dbReference type="PROSITE" id="PS50968"/>
    </source>
</evidence>
<dbReference type="PROSITE" id="PS50968">
    <property type="entry name" value="BIOTINYL_LIPOYL"/>
    <property type="match status" value="1"/>
</dbReference>
<evidence type="ECO:0000256" key="3">
    <source>
        <dbReference type="ARBA" id="ARBA00017562"/>
    </source>
</evidence>
<evidence type="ECO:0000256" key="2">
    <source>
        <dbReference type="ARBA" id="ARBA00005194"/>
    </source>
</evidence>
<sequence length="163" mass="17354">MNLNEIKQLIDIVNSSDLQETIIEEGSFKITLRRFSTGTATNIQPAAAAPAAQQPLSIPPAQPVISSDTATVPAPVTQPAESAAGLIDICSPIVGTFYKSPSPDSAPYVSVNDTFGKGDVLCIIEAMKLMNEIEAEISGTIVEILVENGQPVEYDQPLFRIKP</sequence>
<name>A0A101JR82_CHLLI</name>
<dbReference type="GO" id="GO:0009317">
    <property type="term" value="C:acetyl-CoA carboxylase complex"/>
    <property type="evidence" value="ECO:0007669"/>
    <property type="project" value="InterPro"/>
</dbReference>
<evidence type="ECO:0000256" key="8">
    <source>
        <dbReference type="ARBA" id="ARBA00023267"/>
    </source>
</evidence>
<accession>A0A101JR82</accession>
<evidence type="ECO:0000256" key="7">
    <source>
        <dbReference type="ARBA" id="ARBA00023160"/>
    </source>
</evidence>
<dbReference type="UniPathway" id="UPA00094"/>
<dbReference type="CDD" id="cd06850">
    <property type="entry name" value="biotinyl_domain"/>
    <property type="match status" value="1"/>
</dbReference>
<dbReference type="PANTHER" id="PTHR45266">
    <property type="entry name" value="OXALOACETATE DECARBOXYLASE ALPHA CHAIN"/>
    <property type="match status" value="1"/>
</dbReference>
<keyword evidence="4 9" id="KW-0444">Lipid biosynthesis</keyword>
<reference evidence="11 12" key="1">
    <citation type="submission" date="2015-10" db="EMBL/GenBank/DDBJ databases">
        <title>Draft Genome Sequence of Chlorobium limicola strain Frasassi Growing under Artificial Lighting in the Frasassi Cave System.</title>
        <authorList>
            <person name="Mansor M."/>
            <person name="Macalady J."/>
        </authorList>
    </citation>
    <scope>NUCLEOTIDE SEQUENCE [LARGE SCALE GENOMIC DNA]</scope>
    <source>
        <strain evidence="11 12">Frasassi</strain>
    </source>
</reference>
<evidence type="ECO:0000256" key="5">
    <source>
        <dbReference type="ARBA" id="ARBA00022832"/>
    </source>
</evidence>
<evidence type="ECO:0000313" key="11">
    <source>
        <dbReference type="EMBL" id="KUL31478.1"/>
    </source>
</evidence>
<evidence type="ECO:0000256" key="9">
    <source>
        <dbReference type="RuleBase" id="RU364072"/>
    </source>
</evidence>
<evidence type="ECO:0000256" key="6">
    <source>
        <dbReference type="ARBA" id="ARBA00023098"/>
    </source>
</evidence>
<dbReference type="InterPro" id="IPR050709">
    <property type="entry name" value="Biotin_Carboxyl_Carrier/Decarb"/>
</dbReference>
<dbReference type="EMBL" id="LMBR01000056">
    <property type="protein sequence ID" value="KUL31478.1"/>
    <property type="molecule type" value="Genomic_DNA"/>
</dbReference>
<dbReference type="GO" id="GO:0006633">
    <property type="term" value="P:fatty acid biosynthetic process"/>
    <property type="evidence" value="ECO:0007669"/>
    <property type="project" value="UniProtKB-UniPathway"/>
</dbReference>
<dbReference type="PRINTS" id="PR01071">
    <property type="entry name" value="ACOABIOTINCC"/>
</dbReference>
<comment type="pathway">
    <text evidence="2 9">Lipid metabolism; fatty acid biosynthesis.</text>
</comment>
<protein>
    <recommendedName>
        <fullName evidence="3 9">Biotin carboxyl carrier protein of acetyl-CoA carboxylase</fullName>
    </recommendedName>
</protein>
<dbReference type="InterPro" id="IPR001249">
    <property type="entry name" value="AcCoA_biotinCC"/>
</dbReference>
<evidence type="ECO:0000313" key="12">
    <source>
        <dbReference type="Proteomes" id="UP000053937"/>
    </source>
</evidence>
<dbReference type="OrthoDB" id="9811735at2"/>
<dbReference type="GO" id="GO:0003989">
    <property type="term" value="F:acetyl-CoA carboxylase activity"/>
    <property type="evidence" value="ECO:0007669"/>
    <property type="project" value="InterPro"/>
</dbReference>
<dbReference type="RefSeq" id="WP_059138537.1">
    <property type="nucleotide sequence ID" value="NZ_LMBR01000056.1"/>
</dbReference>
<keyword evidence="7 9" id="KW-0275">Fatty acid biosynthesis</keyword>
<proteinExistence type="predicted"/>
<dbReference type="AlphaFoldDB" id="A0A101JR82"/>
<dbReference type="PANTHER" id="PTHR45266:SF3">
    <property type="entry name" value="OXALOACETATE DECARBOXYLASE ALPHA CHAIN"/>
    <property type="match status" value="1"/>
</dbReference>
<dbReference type="Proteomes" id="UP000053937">
    <property type="component" value="Unassembled WGS sequence"/>
</dbReference>
<dbReference type="Gene3D" id="2.40.50.100">
    <property type="match status" value="1"/>
</dbReference>
<dbReference type="InterPro" id="IPR000089">
    <property type="entry name" value="Biotin_lipoyl"/>
</dbReference>
<feature type="domain" description="Lipoyl-binding" evidence="10">
    <location>
        <begin position="86"/>
        <end position="162"/>
    </location>
</feature>
<dbReference type="SUPFAM" id="SSF51230">
    <property type="entry name" value="Single hybrid motif"/>
    <property type="match status" value="1"/>
</dbReference>
<keyword evidence="5 9" id="KW-0276">Fatty acid metabolism</keyword>
<gene>
    <name evidence="11" type="ORF">ASB62_02840</name>
</gene>
<organism evidence="11 12">
    <name type="scientific">Chlorobium limicola</name>
    <dbReference type="NCBI Taxonomy" id="1092"/>
    <lineage>
        <taxon>Bacteria</taxon>
        <taxon>Pseudomonadati</taxon>
        <taxon>Chlorobiota</taxon>
        <taxon>Chlorobiia</taxon>
        <taxon>Chlorobiales</taxon>
        <taxon>Chlorobiaceae</taxon>
        <taxon>Chlorobium/Pelodictyon group</taxon>
        <taxon>Chlorobium</taxon>
    </lineage>
</organism>
<keyword evidence="8 9" id="KW-0092">Biotin</keyword>
<evidence type="ECO:0000256" key="1">
    <source>
        <dbReference type="ARBA" id="ARBA00003761"/>
    </source>
</evidence>
<dbReference type="NCBIfam" id="TIGR00531">
    <property type="entry name" value="BCCP"/>
    <property type="match status" value="1"/>
</dbReference>
<keyword evidence="6 9" id="KW-0443">Lipid metabolism</keyword>